<dbReference type="EMBL" id="JAPQKH010000007">
    <property type="protein sequence ID" value="KAJ5087213.1"/>
    <property type="molecule type" value="Genomic_DNA"/>
</dbReference>
<keyword evidence="3" id="KW-1185">Reference proteome</keyword>
<reference evidence="2" key="1">
    <citation type="submission" date="2022-11" db="EMBL/GenBank/DDBJ databases">
        <authorList>
            <person name="Petersen C."/>
        </authorList>
    </citation>
    <scope>NUCLEOTIDE SEQUENCE</scope>
    <source>
        <strain evidence="2">IBT 30069</strain>
    </source>
</reference>
<feature type="region of interest" description="Disordered" evidence="1">
    <location>
        <begin position="25"/>
        <end position="68"/>
    </location>
</feature>
<feature type="compositionally biased region" description="Low complexity" evidence="1">
    <location>
        <begin position="25"/>
        <end position="37"/>
    </location>
</feature>
<organism evidence="2 3">
    <name type="scientific">Penicillium angulare</name>
    <dbReference type="NCBI Taxonomy" id="116970"/>
    <lineage>
        <taxon>Eukaryota</taxon>
        <taxon>Fungi</taxon>
        <taxon>Dikarya</taxon>
        <taxon>Ascomycota</taxon>
        <taxon>Pezizomycotina</taxon>
        <taxon>Eurotiomycetes</taxon>
        <taxon>Eurotiomycetidae</taxon>
        <taxon>Eurotiales</taxon>
        <taxon>Aspergillaceae</taxon>
        <taxon>Penicillium</taxon>
    </lineage>
</organism>
<dbReference type="InterPro" id="IPR011333">
    <property type="entry name" value="SKP1/BTB/POZ_sf"/>
</dbReference>
<evidence type="ECO:0000256" key="1">
    <source>
        <dbReference type="SAM" id="MobiDB-lite"/>
    </source>
</evidence>
<proteinExistence type="predicted"/>
<comment type="caution">
    <text evidence="2">The sequence shown here is derived from an EMBL/GenBank/DDBJ whole genome shotgun (WGS) entry which is preliminary data.</text>
</comment>
<gene>
    <name evidence="2" type="ORF">N7456_010829</name>
</gene>
<dbReference type="Gene3D" id="3.30.710.10">
    <property type="entry name" value="Potassium Channel Kv1.1, Chain A"/>
    <property type="match status" value="1"/>
</dbReference>
<dbReference type="AlphaFoldDB" id="A0A9W9ESK2"/>
<protein>
    <recommendedName>
        <fullName evidence="4">BTB domain-containing protein</fullName>
    </recommendedName>
</protein>
<dbReference type="SUPFAM" id="SSF54695">
    <property type="entry name" value="POZ domain"/>
    <property type="match status" value="1"/>
</dbReference>
<dbReference type="OrthoDB" id="5326346at2759"/>
<evidence type="ECO:0000313" key="2">
    <source>
        <dbReference type="EMBL" id="KAJ5087213.1"/>
    </source>
</evidence>
<sequence length="227" mass="25678">MDLATRILDPDGEVTIILRHAKLSQADEAIQESSESSETSDDTPVGEQHSPVEQPNAEMATGQQPEPEVQEFRYQVSAKHLTFASPVFKRLLTGGWKESTIYSENVYVEITASDWDDEAFAILLRVIHGQYHEVPQKVTLHMLAEIGVIADYYDCKQALLIMIDMWVNALEEKMPSDYSVTTMRWIWVSWYFNLPKNFQESTSVAMASSTGVIDKCDFPIPDKVIGK</sequence>
<dbReference type="Proteomes" id="UP001149165">
    <property type="component" value="Unassembled WGS sequence"/>
</dbReference>
<evidence type="ECO:0008006" key="4">
    <source>
        <dbReference type="Google" id="ProtNLM"/>
    </source>
</evidence>
<evidence type="ECO:0000313" key="3">
    <source>
        <dbReference type="Proteomes" id="UP001149165"/>
    </source>
</evidence>
<accession>A0A9W9ESK2</accession>
<name>A0A9W9ESK2_9EURO</name>
<reference evidence="2" key="2">
    <citation type="journal article" date="2023" name="IMA Fungus">
        <title>Comparative genomic study of the Penicillium genus elucidates a diverse pangenome and 15 lateral gene transfer events.</title>
        <authorList>
            <person name="Petersen C."/>
            <person name="Sorensen T."/>
            <person name="Nielsen M.R."/>
            <person name="Sondergaard T.E."/>
            <person name="Sorensen J.L."/>
            <person name="Fitzpatrick D.A."/>
            <person name="Frisvad J.C."/>
            <person name="Nielsen K.L."/>
        </authorList>
    </citation>
    <scope>NUCLEOTIDE SEQUENCE</scope>
    <source>
        <strain evidence="2">IBT 30069</strain>
    </source>
</reference>